<dbReference type="RefSeq" id="WP_313895480.1">
    <property type="nucleotide sequence ID" value="NZ_JABXWF010000002.1"/>
</dbReference>
<sequence length="396" mass="42849">MSGTAWDLFAARHWQRTPVVVPAPGGPRTVDADRAYTTMVEAARPFRAGTRFQALPDVRFHVADGRIRAPGDLLPGPRDTTAERYAERLDQRLAGRGRLFVVEQGLMLDPPLWARVRSLVTPLWERVGCPVLPVVAELVLGEGIAERDGSPHSPLIWVLRGSLTATPRGSGPALDAGAGDLLHWPADRPHTLAFGPRTMALRLLVPRDPRLATAAVTAVVAGLVHARRDQDRVPYLPYPPVGPHAPDEPYMPDVPDVPELASTAELVREVTAAPRLGRLLSALWARRVSAAGLEPAPDARPPVRLSPDDRLRPASAVVRMPLGDGQTWLWAVDGHAFSLRGTLGERVLGRLRQGETPTVRDLCAVAGPGHDEAVVALLEKLYTLRGVDVDGRESDA</sequence>
<comment type="caution">
    <text evidence="1">The sequence shown here is derived from an EMBL/GenBank/DDBJ whole genome shotgun (WGS) entry which is preliminary data.</text>
</comment>
<dbReference type="Proteomes" id="UP001282474">
    <property type="component" value="Unassembled WGS sequence"/>
</dbReference>
<accession>A0ABU4MV21</accession>
<gene>
    <name evidence="1" type="ORF">PV383_29685</name>
</gene>
<reference evidence="1 2" key="1">
    <citation type="journal article" date="2023" name="Microb. Genom.">
        <title>Mesoterricola silvestris gen. nov., sp. nov., Mesoterricola sediminis sp. nov., Geothrix oryzae sp. nov., Geothrix edaphica sp. nov., Geothrix rubra sp. nov., and Geothrix limicola sp. nov., six novel members of Acidobacteriota isolated from soils.</title>
        <authorList>
            <person name="Weisberg A.J."/>
            <person name="Pearce E."/>
            <person name="Kramer C.G."/>
            <person name="Chang J.H."/>
            <person name="Clarke C.R."/>
        </authorList>
    </citation>
    <scope>NUCLEOTIDE SEQUENCE [LARGE SCALE GENOMIC DNA]</scope>
    <source>
        <strain evidence="1 2">NE20-4-1</strain>
    </source>
</reference>
<dbReference type="EMBL" id="JARAWJ010000026">
    <property type="protein sequence ID" value="MDX3041335.1"/>
    <property type="molecule type" value="Genomic_DNA"/>
</dbReference>
<evidence type="ECO:0008006" key="3">
    <source>
        <dbReference type="Google" id="ProtNLM"/>
    </source>
</evidence>
<evidence type="ECO:0000313" key="1">
    <source>
        <dbReference type="EMBL" id="MDX3041335.1"/>
    </source>
</evidence>
<proteinExistence type="predicted"/>
<protein>
    <recommendedName>
        <fullName evidence="3">Cupin domain-containing protein</fullName>
    </recommendedName>
</protein>
<evidence type="ECO:0000313" key="2">
    <source>
        <dbReference type="Proteomes" id="UP001282474"/>
    </source>
</evidence>
<keyword evidence="2" id="KW-1185">Reference proteome</keyword>
<name>A0ABU4MV21_9ACTN</name>
<organism evidence="1 2">
    <name type="scientific">Streptomyces caniscabiei</name>
    <dbReference type="NCBI Taxonomy" id="2746961"/>
    <lineage>
        <taxon>Bacteria</taxon>
        <taxon>Bacillati</taxon>
        <taxon>Actinomycetota</taxon>
        <taxon>Actinomycetes</taxon>
        <taxon>Kitasatosporales</taxon>
        <taxon>Streptomycetaceae</taxon>
        <taxon>Streptomyces</taxon>
    </lineage>
</organism>